<evidence type="ECO:0000256" key="5">
    <source>
        <dbReference type="ARBA" id="ARBA00022989"/>
    </source>
</evidence>
<sequence>MAHPQHAAARRGRSLASREALQGFVFVSPWILGFLLFTAGPMLFSLYASFTNYDITSQMAWIGFKNYDTMLNHDPLFWKSLRNTLYFVVISVPLQTAAGLLLAMILNRRMPGIRLFRTVFYLPSVLSGVGVYVLWMMLLSPSAGLVNLTLSWLGIDGPAWLTDPAWTKNAIILMKLWGSGSMMLLYLASLQGVPSKLYEAAELDGAGRLRKFWHVTLPMITPVIFFEIVTGFIGGFQIFQEGYVMSYGNDPGAPMNSLLFYNLHMFLKAFKVFDMGYAMAMAWFLFLIVLLLTLINLTLSRFWVHYEGGEQ</sequence>
<evidence type="ECO:0000256" key="4">
    <source>
        <dbReference type="ARBA" id="ARBA00022692"/>
    </source>
</evidence>
<protein>
    <submittedName>
        <fullName evidence="9">Spermidine/putrescine ABC transporter permease</fullName>
    </submittedName>
</protein>
<dbReference type="SUPFAM" id="SSF160964">
    <property type="entry name" value="MalF N-terminal region-like"/>
    <property type="match status" value="1"/>
</dbReference>
<dbReference type="PANTHER" id="PTHR30193:SF1">
    <property type="entry name" value="ABC TRANSPORTER PERMEASE PROTEIN YESP-RELATED"/>
    <property type="match status" value="1"/>
</dbReference>
<dbReference type="PANTHER" id="PTHR30193">
    <property type="entry name" value="ABC TRANSPORTER PERMEASE PROTEIN"/>
    <property type="match status" value="1"/>
</dbReference>
<dbReference type="Proteomes" id="UP000609323">
    <property type="component" value="Unassembled WGS sequence"/>
</dbReference>
<keyword evidence="3" id="KW-1003">Cell membrane</keyword>
<comment type="caution">
    <text evidence="9">The sequence shown here is derived from an EMBL/GenBank/DDBJ whole genome shotgun (WGS) entry which is preliminary data.</text>
</comment>
<feature type="transmembrane region" description="Helical" evidence="7">
    <location>
        <begin position="118"/>
        <end position="138"/>
    </location>
</feature>
<proteinExistence type="inferred from homology"/>
<dbReference type="InterPro" id="IPR000515">
    <property type="entry name" value="MetI-like"/>
</dbReference>
<comment type="similarity">
    <text evidence="7">Belongs to the binding-protein-dependent transport system permease family.</text>
</comment>
<evidence type="ECO:0000256" key="7">
    <source>
        <dbReference type="RuleBase" id="RU363032"/>
    </source>
</evidence>
<accession>A0ABQ1GPY4</accession>
<evidence type="ECO:0000256" key="1">
    <source>
        <dbReference type="ARBA" id="ARBA00004651"/>
    </source>
</evidence>
<evidence type="ECO:0000256" key="2">
    <source>
        <dbReference type="ARBA" id="ARBA00022448"/>
    </source>
</evidence>
<keyword evidence="10" id="KW-1185">Reference proteome</keyword>
<dbReference type="SUPFAM" id="SSF161098">
    <property type="entry name" value="MetI-like"/>
    <property type="match status" value="1"/>
</dbReference>
<dbReference type="PROSITE" id="PS50928">
    <property type="entry name" value="ABC_TM1"/>
    <property type="match status" value="1"/>
</dbReference>
<organism evidence="9 10">
    <name type="scientific">Paenibacillus physcomitrellae</name>
    <dbReference type="NCBI Taxonomy" id="1619311"/>
    <lineage>
        <taxon>Bacteria</taxon>
        <taxon>Bacillati</taxon>
        <taxon>Bacillota</taxon>
        <taxon>Bacilli</taxon>
        <taxon>Bacillales</taxon>
        <taxon>Paenibacillaceae</taxon>
        <taxon>Paenibacillus</taxon>
    </lineage>
</organism>
<feature type="domain" description="ABC transmembrane type-1" evidence="8">
    <location>
        <begin position="81"/>
        <end position="296"/>
    </location>
</feature>
<feature type="transmembrane region" description="Helical" evidence="7">
    <location>
        <begin position="217"/>
        <end position="239"/>
    </location>
</feature>
<evidence type="ECO:0000256" key="6">
    <source>
        <dbReference type="ARBA" id="ARBA00023136"/>
    </source>
</evidence>
<dbReference type="InterPro" id="IPR035906">
    <property type="entry name" value="MetI-like_sf"/>
</dbReference>
<feature type="transmembrane region" description="Helical" evidence="7">
    <location>
        <begin position="282"/>
        <end position="304"/>
    </location>
</feature>
<dbReference type="RefSeq" id="WP_094092753.1">
    <property type="nucleotide sequence ID" value="NZ_BMHF01000016.1"/>
</dbReference>
<name>A0ABQ1GPY4_9BACL</name>
<keyword evidence="2 7" id="KW-0813">Transport</keyword>
<feature type="transmembrane region" description="Helical" evidence="7">
    <location>
        <begin position="170"/>
        <end position="188"/>
    </location>
</feature>
<evidence type="ECO:0000313" key="9">
    <source>
        <dbReference type="EMBL" id="GGA47697.1"/>
    </source>
</evidence>
<keyword evidence="4 7" id="KW-0812">Transmembrane</keyword>
<dbReference type="Pfam" id="PF00528">
    <property type="entry name" value="BPD_transp_1"/>
    <property type="match status" value="1"/>
</dbReference>
<evidence type="ECO:0000313" key="10">
    <source>
        <dbReference type="Proteomes" id="UP000609323"/>
    </source>
</evidence>
<feature type="transmembrane region" description="Helical" evidence="7">
    <location>
        <begin position="21"/>
        <end position="44"/>
    </location>
</feature>
<evidence type="ECO:0000256" key="3">
    <source>
        <dbReference type="ARBA" id="ARBA00022475"/>
    </source>
</evidence>
<dbReference type="EMBL" id="BMHF01000016">
    <property type="protein sequence ID" value="GGA47697.1"/>
    <property type="molecule type" value="Genomic_DNA"/>
</dbReference>
<gene>
    <name evidence="9" type="ORF">GCM10010917_36250</name>
</gene>
<reference evidence="10" key="1">
    <citation type="journal article" date="2019" name="Int. J. Syst. Evol. Microbiol.">
        <title>The Global Catalogue of Microorganisms (GCM) 10K type strain sequencing project: providing services to taxonomists for standard genome sequencing and annotation.</title>
        <authorList>
            <consortium name="The Broad Institute Genomics Platform"/>
            <consortium name="The Broad Institute Genome Sequencing Center for Infectious Disease"/>
            <person name="Wu L."/>
            <person name="Ma J."/>
        </authorList>
    </citation>
    <scope>NUCLEOTIDE SEQUENCE [LARGE SCALE GENOMIC DNA]</scope>
    <source>
        <strain evidence="10">CGMCC 1.15044</strain>
    </source>
</reference>
<dbReference type="Gene3D" id="1.10.3720.10">
    <property type="entry name" value="MetI-like"/>
    <property type="match status" value="1"/>
</dbReference>
<comment type="subcellular location">
    <subcellularLocation>
        <location evidence="1 7">Cell membrane</location>
        <topology evidence="1 7">Multi-pass membrane protein</topology>
    </subcellularLocation>
</comment>
<keyword evidence="5 7" id="KW-1133">Transmembrane helix</keyword>
<dbReference type="InterPro" id="IPR051393">
    <property type="entry name" value="ABC_transporter_permease"/>
</dbReference>
<dbReference type="CDD" id="cd06261">
    <property type="entry name" value="TM_PBP2"/>
    <property type="match status" value="1"/>
</dbReference>
<keyword evidence="6 7" id="KW-0472">Membrane</keyword>
<feature type="transmembrane region" description="Helical" evidence="7">
    <location>
        <begin position="85"/>
        <end position="106"/>
    </location>
</feature>
<evidence type="ECO:0000259" key="8">
    <source>
        <dbReference type="PROSITE" id="PS50928"/>
    </source>
</evidence>